<evidence type="ECO:0000256" key="4">
    <source>
        <dbReference type="ARBA" id="ARBA00012702"/>
    </source>
</evidence>
<evidence type="ECO:0000256" key="9">
    <source>
        <dbReference type="ARBA" id="ARBA00040965"/>
    </source>
</evidence>
<organism evidence="14 15">
    <name type="scientific">Austropuccinia psidii MF-1</name>
    <dbReference type="NCBI Taxonomy" id="1389203"/>
    <lineage>
        <taxon>Eukaryota</taxon>
        <taxon>Fungi</taxon>
        <taxon>Dikarya</taxon>
        <taxon>Basidiomycota</taxon>
        <taxon>Pucciniomycotina</taxon>
        <taxon>Pucciniomycetes</taxon>
        <taxon>Pucciniales</taxon>
        <taxon>Sphaerophragmiaceae</taxon>
        <taxon>Austropuccinia</taxon>
    </lineage>
</organism>
<evidence type="ECO:0000256" key="1">
    <source>
        <dbReference type="ARBA" id="ARBA00001946"/>
    </source>
</evidence>
<proteinExistence type="inferred from homology"/>
<reference evidence="14" key="1">
    <citation type="submission" date="2021-03" db="EMBL/GenBank/DDBJ databases">
        <title>Draft genome sequence of rust myrtle Austropuccinia psidii MF-1, a brazilian biotype.</title>
        <authorList>
            <person name="Quecine M.C."/>
            <person name="Pachon D.M.R."/>
            <person name="Bonatelli M.L."/>
            <person name="Correr F.H."/>
            <person name="Franceschini L.M."/>
            <person name="Leite T.F."/>
            <person name="Margarido G.R.A."/>
            <person name="Almeida C.A."/>
            <person name="Ferrarezi J.A."/>
            <person name="Labate C.A."/>
        </authorList>
    </citation>
    <scope>NUCLEOTIDE SEQUENCE</scope>
    <source>
        <strain evidence="14">MF-1</strain>
    </source>
</reference>
<accession>A0A9Q3D7S5</accession>
<gene>
    <name evidence="14" type="ORF">O181_038316</name>
</gene>
<dbReference type="Gene3D" id="1.25.40.120">
    <property type="entry name" value="Protein prenylyltransferase"/>
    <property type="match status" value="1"/>
</dbReference>
<evidence type="ECO:0000256" key="13">
    <source>
        <dbReference type="ARBA" id="ARBA00043219"/>
    </source>
</evidence>
<dbReference type="EC" id="2.5.1.58" evidence="4"/>
<comment type="similarity">
    <text evidence="2">Belongs to the protein prenyltransferase subunit alpha family.</text>
</comment>
<dbReference type="GO" id="GO:0005965">
    <property type="term" value="C:protein farnesyltransferase complex"/>
    <property type="evidence" value="ECO:0007669"/>
    <property type="project" value="TreeGrafter"/>
</dbReference>
<evidence type="ECO:0000256" key="10">
    <source>
        <dbReference type="ARBA" id="ARBA00041392"/>
    </source>
</evidence>
<evidence type="ECO:0000256" key="2">
    <source>
        <dbReference type="ARBA" id="ARBA00006734"/>
    </source>
</evidence>
<keyword evidence="5" id="KW-0637">Prenyltransferase</keyword>
<keyword evidence="6" id="KW-0808">Transferase</keyword>
<dbReference type="EC" id="2.5.1.59" evidence="3"/>
<keyword evidence="7" id="KW-0677">Repeat</keyword>
<dbReference type="EMBL" id="AVOT02014804">
    <property type="protein sequence ID" value="MBW0498601.1"/>
    <property type="molecule type" value="Genomic_DNA"/>
</dbReference>
<dbReference type="OrthoDB" id="10255768at2759"/>
<dbReference type="GO" id="GO:0005953">
    <property type="term" value="C:CAAX-protein geranylgeranyltransferase complex"/>
    <property type="evidence" value="ECO:0007669"/>
    <property type="project" value="TreeGrafter"/>
</dbReference>
<dbReference type="SUPFAM" id="SSF48439">
    <property type="entry name" value="Protein prenylyltransferase"/>
    <property type="match status" value="1"/>
</dbReference>
<protein>
    <recommendedName>
        <fullName evidence="9">Protein farnesyltransferase/geranylgeranyltransferase type-1 subunit alpha</fullName>
        <ecNumber evidence="4">2.5.1.58</ecNumber>
        <ecNumber evidence="3">2.5.1.59</ecNumber>
    </recommendedName>
    <alternativeName>
        <fullName evidence="12">CAAX farnesyltransferase subunit alpha</fullName>
    </alternativeName>
    <alternativeName>
        <fullName evidence="11">FTase-alpha</fullName>
    </alternativeName>
    <alternativeName>
        <fullName evidence="10">Ras proteins prenyltransferase subunit alpha</fullName>
    </alternativeName>
    <alternativeName>
        <fullName evidence="13">Type I protein geranyl-geranyltransferase subunit alpha</fullName>
    </alternativeName>
</protein>
<sequence>MAHHVSFSLAMPPSISGRIKGMKRKRMIRSGRSLRSASLKSRPGILGAILRWILSVAFFIRLLLTGRLLSYLEPIIEMLKSFSIVEDHALWQDLTPLPQADTERPMVQIAYDPMYRKAMDLFRALVHANETSERALRLTTAILQHNPSHYSVWSYRCQVLKALHKSSPGENWIQKELEFLNKALPKQRKTYQIWQHRLEMIKLTNDISKEIDLINSLIEVDSKNYHTWTYRQTILSHYNQPEMWIGELPFNEKLLNEDIRNNSAWNHRFFIVFDAAFLQNPALTTEEFNSLVSKEIEFTKSQIHKAPNNPSAWNYLRGILKRGRLPLSLVQDFVIPLTKTAQVLTDEDSWPIDLNKQADLPVVGAIEFLADIYAASPSSANDAINLYNALAQKFDPIRHGYWQYRVLMANRQQSEILAS</sequence>
<dbReference type="Proteomes" id="UP000765509">
    <property type="component" value="Unassembled WGS sequence"/>
</dbReference>
<evidence type="ECO:0000313" key="14">
    <source>
        <dbReference type="EMBL" id="MBW0498601.1"/>
    </source>
</evidence>
<evidence type="ECO:0000313" key="15">
    <source>
        <dbReference type="Proteomes" id="UP000765509"/>
    </source>
</evidence>
<dbReference type="InterPro" id="IPR002088">
    <property type="entry name" value="Prenyl_trans_a"/>
</dbReference>
<evidence type="ECO:0000256" key="12">
    <source>
        <dbReference type="ARBA" id="ARBA00043086"/>
    </source>
</evidence>
<evidence type="ECO:0000256" key="5">
    <source>
        <dbReference type="ARBA" id="ARBA00022602"/>
    </source>
</evidence>
<dbReference type="GO" id="GO:0004662">
    <property type="term" value="F:CAAX-protein geranylgeranyltransferase activity"/>
    <property type="evidence" value="ECO:0007669"/>
    <property type="project" value="UniProtKB-EC"/>
</dbReference>
<dbReference type="AlphaFoldDB" id="A0A9Q3D7S5"/>
<dbReference type="PROSITE" id="PS51147">
    <property type="entry name" value="PFTA"/>
    <property type="match status" value="4"/>
</dbReference>
<comment type="cofactor">
    <cofactor evidence="1">
        <name>Mg(2+)</name>
        <dbReference type="ChEBI" id="CHEBI:18420"/>
    </cofactor>
</comment>
<keyword evidence="8" id="KW-0460">Magnesium</keyword>
<evidence type="ECO:0000256" key="11">
    <source>
        <dbReference type="ARBA" id="ARBA00042436"/>
    </source>
</evidence>
<keyword evidence="15" id="KW-1185">Reference proteome</keyword>
<dbReference type="PANTHER" id="PTHR11129">
    <property type="entry name" value="PROTEIN FARNESYLTRANSFERASE ALPHA SUBUNIT/RAB GERANYLGERANYL TRANSFERASE ALPHA SUBUNIT"/>
    <property type="match status" value="1"/>
</dbReference>
<evidence type="ECO:0000256" key="6">
    <source>
        <dbReference type="ARBA" id="ARBA00022679"/>
    </source>
</evidence>
<evidence type="ECO:0000256" key="8">
    <source>
        <dbReference type="ARBA" id="ARBA00022842"/>
    </source>
</evidence>
<dbReference type="Pfam" id="PF01239">
    <property type="entry name" value="PPTA"/>
    <property type="match status" value="4"/>
</dbReference>
<dbReference type="PANTHER" id="PTHR11129:SF1">
    <property type="entry name" value="PROTEIN FARNESYLTRANSFERASE_GERANYLGERANYLTRANSFERASE TYPE-1 SUBUNIT ALPHA"/>
    <property type="match status" value="1"/>
</dbReference>
<evidence type="ECO:0000256" key="7">
    <source>
        <dbReference type="ARBA" id="ARBA00022737"/>
    </source>
</evidence>
<comment type="caution">
    <text evidence="14">The sequence shown here is derived from an EMBL/GenBank/DDBJ whole genome shotgun (WGS) entry which is preliminary data.</text>
</comment>
<name>A0A9Q3D7S5_9BASI</name>
<evidence type="ECO:0000256" key="3">
    <source>
        <dbReference type="ARBA" id="ARBA00012700"/>
    </source>
</evidence>
<dbReference type="GO" id="GO:0004660">
    <property type="term" value="F:protein farnesyltransferase activity"/>
    <property type="evidence" value="ECO:0007669"/>
    <property type="project" value="UniProtKB-EC"/>
</dbReference>